<protein>
    <submittedName>
        <fullName evidence="1">Uncharacterized protein</fullName>
    </submittedName>
</protein>
<sequence length="86" mass="9579">MIVTSFEQLPFVASDTGRIQPWAPVRTDDYQADCDTGRLYFTQLRSVMTATENPLHLSRVLQAQVEAGKWEGVEIGFAQAMAEALC</sequence>
<organism evidence="1 2">
    <name type="scientific">Agrobacterium fabrum</name>
    <dbReference type="NCBI Taxonomy" id="1176649"/>
    <lineage>
        <taxon>Bacteria</taxon>
        <taxon>Pseudomonadati</taxon>
        <taxon>Pseudomonadota</taxon>
        <taxon>Alphaproteobacteria</taxon>
        <taxon>Hyphomicrobiales</taxon>
        <taxon>Rhizobiaceae</taxon>
        <taxon>Rhizobium/Agrobacterium group</taxon>
        <taxon>Agrobacterium</taxon>
        <taxon>Agrobacterium tumefaciens complex</taxon>
    </lineage>
</organism>
<proteinExistence type="predicted"/>
<name>A0A7Z7FNU0_9HYPH</name>
<dbReference type="RefSeq" id="WP_006314217.1">
    <property type="nucleotide sequence ID" value="NZ_FNEW01000001.1"/>
</dbReference>
<accession>A0A7Z7FNU0</accession>
<dbReference type="Proteomes" id="UP000198917">
    <property type="component" value="Unassembled WGS sequence"/>
</dbReference>
<evidence type="ECO:0000313" key="2">
    <source>
        <dbReference type="Proteomes" id="UP000198917"/>
    </source>
</evidence>
<dbReference type="EMBL" id="FNEW01000001">
    <property type="protein sequence ID" value="SDJ25316.1"/>
    <property type="molecule type" value="Genomic_DNA"/>
</dbReference>
<comment type="caution">
    <text evidence="1">The sequence shown here is derived from an EMBL/GenBank/DDBJ whole genome shotgun (WGS) entry which is preliminary data.</text>
</comment>
<gene>
    <name evidence="1" type="ORF">SAMN05428983_0834</name>
</gene>
<reference evidence="1 2" key="1">
    <citation type="submission" date="2016-10" db="EMBL/GenBank/DDBJ databases">
        <authorList>
            <person name="Varghese N."/>
            <person name="Submissions S."/>
        </authorList>
    </citation>
    <scope>NUCLEOTIDE SEQUENCE [LARGE SCALE GENOMIC DNA]</scope>
    <source>
        <strain evidence="1 2">PDC82</strain>
    </source>
</reference>
<evidence type="ECO:0000313" key="1">
    <source>
        <dbReference type="EMBL" id="SDJ25316.1"/>
    </source>
</evidence>
<dbReference type="AlphaFoldDB" id="A0A7Z7FNU0"/>